<dbReference type="InterPro" id="IPR012910">
    <property type="entry name" value="Plug_dom"/>
</dbReference>
<feature type="chain" id="PRO_5046282636" evidence="13">
    <location>
        <begin position="26"/>
        <end position="865"/>
    </location>
</feature>
<keyword evidence="10 11" id="KW-0998">Cell outer membrane</keyword>
<dbReference type="PANTHER" id="PTHR32552:SF81">
    <property type="entry name" value="TONB-DEPENDENT OUTER MEMBRANE RECEPTOR"/>
    <property type="match status" value="1"/>
</dbReference>
<feature type="domain" description="TonB-dependent receptor plug" evidence="15">
    <location>
        <begin position="128"/>
        <end position="233"/>
    </location>
</feature>
<dbReference type="PANTHER" id="PTHR32552">
    <property type="entry name" value="FERRICHROME IRON RECEPTOR-RELATED"/>
    <property type="match status" value="1"/>
</dbReference>
<keyword evidence="9 11" id="KW-0472">Membrane</keyword>
<keyword evidence="8 12" id="KW-0798">TonB box</keyword>
<evidence type="ECO:0000256" key="7">
    <source>
        <dbReference type="ARBA" id="ARBA00023065"/>
    </source>
</evidence>
<organism evidence="16 17">
    <name type="scientific">Pontibacter silvestris</name>
    <dbReference type="NCBI Taxonomy" id="2305183"/>
    <lineage>
        <taxon>Bacteria</taxon>
        <taxon>Pseudomonadati</taxon>
        <taxon>Bacteroidota</taxon>
        <taxon>Cytophagia</taxon>
        <taxon>Cytophagales</taxon>
        <taxon>Hymenobacteraceae</taxon>
        <taxon>Pontibacter</taxon>
    </lineage>
</organism>
<evidence type="ECO:0000256" key="3">
    <source>
        <dbReference type="ARBA" id="ARBA00022452"/>
    </source>
</evidence>
<dbReference type="RefSeq" id="WP_229962750.1">
    <property type="nucleotide sequence ID" value="NZ_JAJJWI010000032.1"/>
</dbReference>
<evidence type="ECO:0000256" key="11">
    <source>
        <dbReference type="PROSITE-ProRule" id="PRU01360"/>
    </source>
</evidence>
<evidence type="ECO:0000256" key="10">
    <source>
        <dbReference type="ARBA" id="ARBA00023237"/>
    </source>
</evidence>
<evidence type="ECO:0000256" key="13">
    <source>
        <dbReference type="SAM" id="SignalP"/>
    </source>
</evidence>
<dbReference type="SUPFAM" id="SSF49464">
    <property type="entry name" value="Carboxypeptidase regulatory domain-like"/>
    <property type="match status" value="1"/>
</dbReference>
<feature type="domain" description="TonB-dependent receptor-like beta-barrel" evidence="14">
    <location>
        <begin position="321"/>
        <end position="828"/>
    </location>
</feature>
<evidence type="ECO:0000256" key="9">
    <source>
        <dbReference type="ARBA" id="ARBA00023136"/>
    </source>
</evidence>
<evidence type="ECO:0000313" key="17">
    <source>
        <dbReference type="Proteomes" id="UP001597369"/>
    </source>
</evidence>
<evidence type="ECO:0000256" key="8">
    <source>
        <dbReference type="ARBA" id="ARBA00023077"/>
    </source>
</evidence>
<keyword evidence="4" id="KW-0410">Iron transport</keyword>
<evidence type="ECO:0000256" key="1">
    <source>
        <dbReference type="ARBA" id="ARBA00004571"/>
    </source>
</evidence>
<evidence type="ECO:0000313" key="16">
    <source>
        <dbReference type="EMBL" id="MFD2065823.1"/>
    </source>
</evidence>
<sequence>MKHVVRLRFGLLLALALLTSLAGWAQGRNGSIKGKVQTVTGVPLPGATVVLTETSTATSTDQSGNYILKNIPSGNYTLKVSFQGFTPHNEKVSLKAGATETVNVSLKESTYNINEVVVSTQKRTQTSIEVPIAVSALDGKTLDRLNITEFDALAEYVPGLQIQLQSPNNPGFVIRGITSDDGDSRVQPRVSVFQDGVSISRARGAAVELFDMERVEVVKGPQGTLFGRGAQIGAVHLIQNKPVDYVTGELKVGYGNYDQKIARGFINTPILEGKLLNRFAFSYNDRDGFINNRSGGKLNGKSTYAFRDVIRVLPGEHTTADLILNYQYDDYPGTSFKSKAYAPAGGDTEPNTTADLEQGENLYIKRNVFGPTLIVNHNLSGRWALTSTSAYRYFKADESFDADGTAAPALWLSEVAKGEQVSQELRFNYTNQEKFSGFFGANYFYENGYQRVPFRTNEQSMYTLFIPAIRQQIEGNAQLTDAQKQGLLDAIPLVPLVTNGVPNYVTNIPNIPAVFNVFAGAPLSTYHEEENTNFGKTSAFEIFADGTYDFTDKLSVTAGLRGTYEKQTGAYQSNPSATPSPLGIFLGTYPNILFAPSEEKISTTKDYFSYVGRLAANYLFSRNSIYVSVARGRRPGVIDVQPDQTTYLKPEIVWSYEAGVKGNVLGGKLNYDFSTYYYDWNNFQTTVYNLSAGGLGQSIDAGKAHSFGIETGLKYNFMQNSSVFANYGYINGEFNDKDSDGNPQEYAGNTFRLTPKHTISAGIDFNKKLGDIVGLYVRPSYSYKSKVYFEDSNSEALSQEGYGIANLMAGFSFNKATRYEIGVFAKNLFDEKYIIDAGNTGNAFGIPTFVDGQRTLYGLEFKVSF</sequence>
<keyword evidence="13" id="KW-0732">Signal</keyword>
<keyword evidence="16" id="KW-0675">Receptor</keyword>
<dbReference type="InterPro" id="IPR008969">
    <property type="entry name" value="CarboxyPept-like_regulatory"/>
</dbReference>
<dbReference type="InterPro" id="IPR000531">
    <property type="entry name" value="Beta-barrel_TonB"/>
</dbReference>
<keyword evidence="17" id="KW-1185">Reference proteome</keyword>
<keyword evidence="6" id="KW-0408">Iron</keyword>
<dbReference type="Pfam" id="PF07715">
    <property type="entry name" value="Plug"/>
    <property type="match status" value="1"/>
</dbReference>
<dbReference type="Gene3D" id="2.40.170.20">
    <property type="entry name" value="TonB-dependent receptor, beta-barrel domain"/>
    <property type="match status" value="2"/>
</dbReference>
<accession>A0ABW4WSV5</accession>
<dbReference type="InterPro" id="IPR039426">
    <property type="entry name" value="TonB-dep_rcpt-like"/>
</dbReference>
<evidence type="ECO:0000256" key="6">
    <source>
        <dbReference type="ARBA" id="ARBA00023004"/>
    </source>
</evidence>
<reference evidence="17" key="1">
    <citation type="journal article" date="2019" name="Int. J. Syst. Evol. Microbiol.">
        <title>The Global Catalogue of Microorganisms (GCM) 10K type strain sequencing project: providing services to taxonomists for standard genome sequencing and annotation.</title>
        <authorList>
            <consortium name="The Broad Institute Genomics Platform"/>
            <consortium name="The Broad Institute Genome Sequencing Center for Infectious Disease"/>
            <person name="Wu L."/>
            <person name="Ma J."/>
        </authorList>
    </citation>
    <scope>NUCLEOTIDE SEQUENCE [LARGE SCALE GENOMIC DNA]</scope>
    <source>
        <strain evidence="17">JCM 16545</strain>
    </source>
</reference>
<evidence type="ECO:0000259" key="15">
    <source>
        <dbReference type="Pfam" id="PF07715"/>
    </source>
</evidence>
<dbReference type="Gene3D" id="2.60.40.1120">
    <property type="entry name" value="Carboxypeptidase-like, regulatory domain"/>
    <property type="match status" value="1"/>
</dbReference>
<evidence type="ECO:0000256" key="12">
    <source>
        <dbReference type="RuleBase" id="RU003357"/>
    </source>
</evidence>
<evidence type="ECO:0000256" key="5">
    <source>
        <dbReference type="ARBA" id="ARBA00022692"/>
    </source>
</evidence>
<dbReference type="PROSITE" id="PS52016">
    <property type="entry name" value="TONB_DEPENDENT_REC_3"/>
    <property type="match status" value="1"/>
</dbReference>
<evidence type="ECO:0000256" key="2">
    <source>
        <dbReference type="ARBA" id="ARBA00022448"/>
    </source>
</evidence>
<dbReference type="EMBL" id="JBHUHV010000010">
    <property type="protein sequence ID" value="MFD2065823.1"/>
    <property type="molecule type" value="Genomic_DNA"/>
</dbReference>
<comment type="subcellular location">
    <subcellularLocation>
        <location evidence="1 11">Cell outer membrane</location>
        <topology evidence="1 11">Multi-pass membrane protein</topology>
    </subcellularLocation>
</comment>
<evidence type="ECO:0000256" key="4">
    <source>
        <dbReference type="ARBA" id="ARBA00022496"/>
    </source>
</evidence>
<dbReference type="Pfam" id="PF00593">
    <property type="entry name" value="TonB_dep_Rec_b-barrel"/>
    <property type="match status" value="1"/>
</dbReference>
<keyword evidence="3 11" id="KW-1134">Transmembrane beta strand</keyword>
<gene>
    <name evidence="16" type="ORF">ACFSKU_02935</name>
</gene>
<evidence type="ECO:0000259" key="14">
    <source>
        <dbReference type="Pfam" id="PF00593"/>
    </source>
</evidence>
<dbReference type="SUPFAM" id="SSF56935">
    <property type="entry name" value="Porins"/>
    <property type="match status" value="1"/>
</dbReference>
<dbReference type="Pfam" id="PF13715">
    <property type="entry name" value="CarbopepD_reg_2"/>
    <property type="match status" value="1"/>
</dbReference>
<keyword evidence="2 11" id="KW-0813">Transport</keyword>
<dbReference type="InterPro" id="IPR036942">
    <property type="entry name" value="Beta-barrel_TonB_sf"/>
</dbReference>
<name>A0ABW4WSV5_9BACT</name>
<comment type="caution">
    <text evidence="16">The sequence shown here is derived from an EMBL/GenBank/DDBJ whole genome shotgun (WGS) entry which is preliminary data.</text>
</comment>
<protein>
    <submittedName>
        <fullName evidence="16">TonB-dependent receptor</fullName>
    </submittedName>
</protein>
<proteinExistence type="inferred from homology"/>
<keyword evidence="5 11" id="KW-0812">Transmembrane</keyword>
<keyword evidence="7" id="KW-0406">Ion transport</keyword>
<feature type="signal peptide" evidence="13">
    <location>
        <begin position="1"/>
        <end position="25"/>
    </location>
</feature>
<comment type="similarity">
    <text evidence="11 12">Belongs to the TonB-dependent receptor family.</text>
</comment>
<dbReference type="Proteomes" id="UP001597369">
    <property type="component" value="Unassembled WGS sequence"/>
</dbReference>